<gene>
    <name evidence="5" type="ORF">M0813_00871</name>
</gene>
<protein>
    <submittedName>
        <fullName evidence="5">Homeobox protein pknox2</fullName>
    </submittedName>
</protein>
<dbReference type="GO" id="GO:0003677">
    <property type="term" value="F:DNA binding"/>
    <property type="evidence" value="ECO:0007669"/>
    <property type="project" value="UniProtKB-KW"/>
</dbReference>
<keyword evidence="1 5" id="KW-0238">DNA-binding</keyword>
<dbReference type="InterPro" id="IPR001356">
    <property type="entry name" value="HD"/>
</dbReference>
<feature type="region of interest" description="Disordered" evidence="3">
    <location>
        <begin position="292"/>
        <end position="313"/>
    </location>
</feature>
<organism evidence="5 6">
    <name type="scientific">Anaeramoeba flamelloides</name>
    <dbReference type="NCBI Taxonomy" id="1746091"/>
    <lineage>
        <taxon>Eukaryota</taxon>
        <taxon>Metamonada</taxon>
        <taxon>Anaeramoebidae</taxon>
        <taxon>Anaeramoeba</taxon>
    </lineage>
</organism>
<evidence type="ECO:0000313" key="5">
    <source>
        <dbReference type="EMBL" id="KAJ6231054.1"/>
    </source>
</evidence>
<name>A0ABQ8XEW5_9EUKA</name>
<keyword evidence="2" id="KW-0175">Coiled coil</keyword>
<evidence type="ECO:0000259" key="4">
    <source>
        <dbReference type="PROSITE" id="PS50071"/>
    </source>
</evidence>
<dbReference type="InterPro" id="IPR009057">
    <property type="entry name" value="Homeodomain-like_sf"/>
</dbReference>
<evidence type="ECO:0000256" key="1">
    <source>
        <dbReference type="PROSITE-ProRule" id="PRU00108"/>
    </source>
</evidence>
<dbReference type="EMBL" id="JAOAOG010000304">
    <property type="protein sequence ID" value="KAJ6231054.1"/>
    <property type="molecule type" value="Genomic_DNA"/>
</dbReference>
<comment type="caution">
    <text evidence="5">The sequence shown here is derived from an EMBL/GenBank/DDBJ whole genome shotgun (WGS) entry which is preliminary data.</text>
</comment>
<keyword evidence="1" id="KW-0539">Nucleus</keyword>
<evidence type="ECO:0000313" key="6">
    <source>
        <dbReference type="Proteomes" id="UP001150062"/>
    </source>
</evidence>
<comment type="subcellular location">
    <subcellularLocation>
        <location evidence="1">Nucleus</location>
    </subcellularLocation>
</comment>
<keyword evidence="1 5" id="KW-0371">Homeobox</keyword>
<dbReference type="CDD" id="cd00086">
    <property type="entry name" value="homeodomain"/>
    <property type="match status" value="1"/>
</dbReference>
<sequence length="423" mass="50988">MDNYGIPFQGDFESFPINFNEGENIFQQDSDQSRNRLLQKTLPQYCEHKCEKDFKEKEERKKGVKIQDYDYDLFQGSLELQETTKPELNLNKGSTWNDCFTLQRHNNQIVSFYGTECPMDLTYNSQEEEINNCKTEEEKEKKQITLENNHTIDDPQIFLFPSSYEVTNRKEEDEINFCFSNFFQKYEERQNENLTNLTYSQRSESDFNLGDIKKNCQETISYTIRKREYSQTTSSEVERKIDIEELNTRANENENEKENEKEQIKKTDKKQKKIQNKFLIKTGKKKFKNSYCPFKTKKTTNSPKKKNKHKGDVADAHKIDWQRKTFKIKKVGTKVTIYKKRRKSRSQRLYTSKYGKKVLERWFFKHLYDNRGPYPNKRQRKKLSRIVEIPPLQVQRWFGQRRRLQRLRWEKGEAPKPKWAETN</sequence>
<evidence type="ECO:0000256" key="2">
    <source>
        <dbReference type="SAM" id="Coils"/>
    </source>
</evidence>
<feature type="DNA-binding region" description="Homeobox" evidence="1">
    <location>
        <begin position="344"/>
        <end position="409"/>
    </location>
</feature>
<dbReference type="SUPFAM" id="SSF46689">
    <property type="entry name" value="Homeodomain-like"/>
    <property type="match status" value="1"/>
</dbReference>
<dbReference type="SMART" id="SM00389">
    <property type="entry name" value="HOX"/>
    <property type="match status" value="1"/>
</dbReference>
<keyword evidence="6" id="KW-1185">Reference proteome</keyword>
<dbReference type="Gene3D" id="1.10.10.60">
    <property type="entry name" value="Homeodomain-like"/>
    <property type="match status" value="1"/>
</dbReference>
<feature type="coiled-coil region" evidence="2">
    <location>
        <begin position="240"/>
        <end position="277"/>
    </location>
</feature>
<dbReference type="Proteomes" id="UP001150062">
    <property type="component" value="Unassembled WGS sequence"/>
</dbReference>
<proteinExistence type="predicted"/>
<accession>A0ABQ8XEW5</accession>
<reference evidence="5" key="1">
    <citation type="submission" date="2022-08" db="EMBL/GenBank/DDBJ databases">
        <title>Novel sulfate-reducing endosymbionts in the free-living metamonad Anaeramoeba.</title>
        <authorList>
            <person name="Jerlstrom-Hultqvist J."/>
            <person name="Cepicka I."/>
            <person name="Gallot-Lavallee L."/>
            <person name="Salas-Leiva D."/>
            <person name="Curtis B.A."/>
            <person name="Zahonova K."/>
            <person name="Pipaliya S."/>
            <person name="Dacks J."/>
            <person name="Roger A.J."/>
        </authorList>
    </citation>
    <scope>NUCLEOTIDE SEQUENCE</scope>
    <source>
        <strain evidence="5">Schooner1</strain>
    </source>
</reference>
<feature type="compositionally biased region" description="Basic residues" evidence="3">
    <location>
        <begin position="295"/>
        <end position="309"/>
    </location>
</feature>
<feature type="domain" description="Homeobox" evidence="4">
    <location>
        <begin position="342"/>
        <end position="408"/>
    </location>
</feature>
<dbReference type="PROSITE" id="PS50071">
    <property type="entry name" value="HOMEOBOX_2"/>
    <property type="match status" value="1"/>
</dbReference>
<evidence type="ECO:0000256" key="3">
    <source>
        <dbReference type="SAM" id="MobiDB-lite"/>
    </source>
</evidence>